<evidence type="ECO:0008006" key="4">
    <source>
        <dbReference type="Google" id="ProtNLM"/>
    </source>
</evidence>
<sequence length="98" mass="11139">MSDVISSMEQQLKQLQQLMAAEAVELEKVQALMLQLNAQVQQLDGTADPQQAGEFLLMLQQWLQQSQQKLEIEKQALAENLRNVQKGRAGTQVYQTLR</sequence>
<protein>
    <recommendedName>
        <fullName evidence="4">Flagellar protein FliT</fullName>
    </recommendedName>
</protein>
<evidence type="ECO:0000256" key="1">
    <source>
        <dbReference type="SAM" id="Coils"/>
    </source>
</evidence>
<accession>A0ABN1D9B3</accession>
<evidence type="ECO:0000313" key="2">
    <source>
        <dbReference type="EMBL" id="GAA0537770.1"/>
    </source>
</evidence>
<evidence type="ECO:0000313" key="3">
    <source>
        <dbReference type="Proteomes" id="UP001501169"/>
    </source>
</evidence>
<dbReference type="Proteomes" id="UP001501169">
    <property type="component" value="Unassembled WGS sequence"/>
</dbReference>
<keyword evidence="3" id="KW-1185">Reference proteome</keyword>
<gene>
    <name evidence="2" type="ORF">GCM10009098_01550</name>
</gene>
<organism evidence="2 3">
    <name type="scientific">Rheinheimera aquimaris</name>
    <dbReference type="NCBI Taxonomy" id="412437"/>
    <lineage>
        <taxon>Bacteria</taxon>
        <taxon>Pseudomonadati</taxon>
        <taxon>Pseudomonadota</taxon>
        <taxon>Gammaproteobacteria</taxon>
        <taxon>Chromatiales</taxon>
        <taxon>Chromatiaceae</taxon>
        <taxon>Rheinheimera</taxon>
    </lineage>
</organism>
<reference evidence="2 3" key="1">
    <citation type="journal article" date="2019" name="Int. J. Syst. Evol. Microbiol.">
        <title>The Global Catalogue of Microorganisms (GCM) 10K type strain sequencing project: providing services to taxonomists for standard genome sequencing and annotation.</title>
        <authorList>
            <consortium name="The Broad Institute Genomics Platform"/>
            <consortium name="The Broad Institute Genome Sequencing Center for Infectious Disease"/>
            <person name="Wu L."/>
            <person name="Ma J."/>
        </authorList>
    </citation>
    <scope>NUCLEOTIDE SEQUENCE [LARGE SCALE GENOMIC DNA]</scope>
    <source>
        <strain evidence="2 3">JCM 14331</strain>
    </source>
</reference>
<feature type="coiled-coil region" evidence="1">
    <location>
        <begin position="5"/>
        <end position="87"/>
    </location>
</feature>
<dbReference type="RefSeq" id="WP_134053726.1">
    <property type="nucleotide sequence ID" value="NZ_BAAAEO010000001.1"/>
</dbReference>
<proteinExistence type="predicted"/>
<comment type="caution">
    <text evidence="2">The sequence shown here is derived from an EMBL/GenBank/DDBJ whole genome shotgun (WGS) entry which is preliminary data.</text>
</comment>
<name>A0ABN1D9B3_9GAMM</name>
<keyword evidence="1" id="KW-0175">Coiled coil</keyword>
<dbReference type="EMBL" id="BAAAEO010000001">
    <property type="protein sequence ID" value="GAA0537770.1"/>
    <property type="molecule type" value="Genomic_DNA"/>
</dbReference>